<evidence type="ECO:0000256" key="6">
    <source>
        <dbReference type="ARBA" id="ARBA00013432"/>
    </source>
</evidence>
<dbReference type="PANTHER" id="PTHR12563">
    <property type="entry name" value="GLYCEROL-3-PHOSPHATE ACYLTRANSFERASE"/>
    <property type="match status" value="1"/>
</dbReference>
<comment type="catalytic activity">
    <reaction evidence="13 14">
        <text>sn-glycerol 3-phosphate + an acyl-CoA = a 1-acyl-sn-glycero-3-phosphate + CoA</text>
        <dbReference type="Rhea" id="RHEA:15325"/>
        <dbReference type="ChEBI" id="CHEBI:57287"/>
        <dbReference type="ChEBI" id="CHEBI:57597"/>
        <dbReference type="ChEBI" id="CHEBI:57970"/>
        <dbReference type="ChEBI" id="CHEBI:58342"/>
        <dbReference type="EC" id="2.3.1.15"/>
    </reaction>
</comment>
<organism evidence="17 18">
    <name type="scientific">Vibrio stylophorae</name>
    <dbReference type="NCBI Taxonomy" id="659351"/>
    <lineage>
        <taxon>Bacteria</taxon>
        <taxon>Pseudomonadati</taxon>
        <taxon>Pseudomonadota</taxon>
        <taxon>Gammaproteobacteria</taxon>
        <taxon>Vibrionales</taxon>
        <taxon>Vibrionaceae</taxon>
        <taxon>Vibrio</taxon>
    </lineage>
</organism>
<evidence type="ECO:0000259" key="16">
    <source>
        <dbReference type="SMART" id="SM00563"/>
    </source>
</evidence>
<evidence type="ECO:0000256" key="13">
    <source>
        <dbReference type="ARBA" id="ARBA00048427"/>
    </source>
</evidence>
<comment type="similarity">
    <text evidence="4 14">Belongs to the GPAT/DAPAT family.</text>
</comment>
<feature type="region of interest" description="Disordered" evidence="15">
    <location>
        <begin position="806"/>
        <end position="856"/>
    </location>
</feature>
<keyword evidence="11 14" id="KW-1208">Phospholipid metabolism</keyword>
<gene>
    <name evidence="14 17" type="primary">plsB</name>
    <name evidence="17" type="ORF">VST7929_00114</name>
</gene>
<dbReference type="NCBIfam" id="NF003441">
    <property type="entry name" value="PRK04974.1"/>
    <property type="match status" value="1"/>
</dbReference>
<evidence type="ECO:0000256" key="4">
    <source>
        <dbReference type="ARBA" id="ARBA00007937"/>
    </source>
</evidence>
<evidence type="ECO:0000256" key="1">
    <source>
        <dbReference type="ARBA" id="ARBA00004413"/>
    </source>
</evidence>
<reference evidence="17" key="1">
    <citation type="submission" date="2021-11" db="EMBL/GenBank/DDBJ databases">
        <authorList>
            <person name="Rodrigo-Torres L."/>
            <person name="Arahal R. D."/>
            <person name="Lucena T."/>
        </authorList>
    </citation>
    <scope>NUCLEOTIDE SEQUENCE</scope>
    <source>
        <strain evidence="17">CECT 7929</strain>
    </source>
</reference>
<feature type="compositionally biased region" description="Basic and acidic residues" evidence="15">
    <location>
        <begin position="806"/>
        <end position="817"/>
    </location>
</feature>
<dbReference type="NCBIfam" id="TIGR03703">
    <property type="entry name" value="plsB"/>
    <property type="match status" value="1"/>
</dbReference>
<dbReference type="InterPro" id="IPR041728">
    <property type="entry name" value="GPAT/DHAPAT_LPLAT"/>
</dbReference>
<name>A0ABN8DPE5_9VIBR</name>
<keyword evidence="18" id="KW-1185">Reference proteome</keyword>
<feature type="domain" description="Phospholipid/glycerol acyltransferase" evidence="16">
    <location>
        <begin position="300"/>
        <end position="427"/>
    </location>
</feature>
<dbReference type="SMART" id="SM00563">
    <property type="entry name" value="PlsC"/>
    <property type="match status" value="1"/>
</dbReference>
<evidence type="ECO:0000256" key="2">
    <source>
        <dbReference type="ARBA" id="ARBA00004765"/>
    </source>
</evidence>
<keyword evidence="14" id="KW-0444">Lipid biosynthesis</keyword>
<keyword evidence="10 14" id="KW-0594">Phospholipid biosynthesis</keyword>
<dbReference type="InterPro" id="IPR045520">
    <property type="entry name" value="GPAT/DHAPAT_C"/>
</dbReference>
<dbReference type="EMBL" id="CAKLDI010000001">
    <property type="protein sequence ID" value="CAH0532298.1"/>
    <property type="molecule type" value="Genomic_DNA"/>
</dbReference>
<evidence type="ECO:0000256" key="9">
    <source>
        <dbReference type="ARBA" id="ARBA00023136"/>
    </source>
</evidence>
<evidence type="ECO:0000256" key="8">
    <source>
        <dbReference type="ARBA" id="ARBA00022679"/>
    </source>
</evidence>
<evidence type="ECO:0000256" key="5">
    <source>
        <dbReference type="ARBA" id="ARBA00013113"/>
    </source>
</evidence>
<comment type="subcellular location">
    <subcellularLocation>
        <location evidence="1 14">Cell membrane</location>
        <topology evidence="1 14">Peripheral membrane protein</topology>
        <orientation evidence="1 14">Cytoplasmic side</orientation>
    </subcellularLocation>
</comment>
<dbReference type="PIRSF" id="PIRSF000437">
    <property type="entry name" value="GPAT_DHAPAT"/>
    <property type="match status" value="1"/>
</dbReference>
<evidence type="ECO:0000256" key="12">
    <source>
        <dbReference type="ARBA" id="ARBA00023315"/>
    </source>
</evidence>
<dbReference type="Proteomes" id="UP000838672">
    <property type="component" value="Unassembled WGS sequence"/>
</dbReference>
<dbReference type="InterPro" id="IPR022284">
    <property type="entry name" value="GPAT/DHAPAT"/>
</dbReference>
<feature type="compositionally biased region" description="Basic and acidic residues" evidence="15">
    <location>
        <begin position="829"/>
        <end position="848"/>
    </location>
</feature>
<keyword evidence="7 14" id="KW-1003">Cell membrane</keyword>
<evidence type="ECO:0000256" key="11">
    <source>
        <dbReference type="ARBA" id="ARBA00023264"/>
    </source>
</evidence>
<proteinExistence type="inferred from homology"/>
<protein>
    <recommendedName>
        <fullName evidence="6 14">Glycerol-3-phosphate acyltransferase</fullName>
        <shortName evidence="14">GPAT</shortName>
        <ecNumber evidence="5 14">2.3.1.15</ecNumber>
    </recommendedName>
</protein>
<keyword evidence="14" id="KW-0443">Lipid metabolism</keyword>
<evidence type="ECO:0000256" key="14">
    <source>
        <dbReference type="HAMAP-Rule" id="MF_00393"/>
    </source>
</evidence>
<dbReference type="Pfam" id="PF19277">
    <property type="entry name" value="GPAT_C"/>
    <property type="match status" value="1"/>
</dbReference>
<dbReference type="HAMAP" id="MF_00393">
    <property type="entry name" value="Glyc3P_acyltrans"/>
    <property type="match status" value="1"/>
</dbReference>
<feature type="short sequence motif" description="HXXXXD motif" evidence="14">
    <location>
        <begin position="305"/>
        <end position="310"/>
    </location>
</feature>
<dbReference type="InterPro" id="IPR028354">
    <property type="entry name" value="GPAT_PlsB"/>
</dbReference>
<dbReference type="EC" id="2.3.1.15" evidence="5 14"/>
<keyword evidence="9 14" id="KW-0472">Membrane</keyword>
<comment type="domain">
    <text evidence="14">The HXXXXD motif is essential for acyltransferase activity and may constitute the binding site for the phosphate moiety of the glycerol-3-phosphate.</text>
</comment>
<dbReference type="CDD" id="cd07993">
    <property type="entry name" value="LPLAT_DHAPAT-like"/>
    <property type="match status" value="1"/>
</dbReference>
<dbReference type="Pfam" id="PF01553">
    <property type="entry name" value="Acyltransferase"/>
    <property type="match status" value="1"/>
</dbReference>
<keyword evidence="12 14" id="KW-0012">Acyltransferase</keyword>
<evidence type="ECO:0000256" key="3">
    <source>
        <dbReference type="ARBA" id="ARBA00005189"/>
    </source>
</evidence>
<evidence type="ECO:0000313" key="17">
    <source>
        <dbReference type="EMBL" id="CAH0532298.1"/>
    </source>
</evidence>
<evidence type="ECO:0000313" key="18">
    <source>
        <dbReference type="Proteomes" id="UP000838672"/>
    </source>
</evidence>
<accession>A0ABN8DPE5</accession>
<evidence type="ECO:0000256" key="15">
    <source>
        <dbReference type="SAM" id="MobiDB-lite"/>
    </source>
</evidence>
<keyword evidence="8 14" id="KW-0808">Transferase</keyword>
<comment type="pathway">
    <text evidence="3">Lipid metabolism.</text>
</comment>
<dbReference type="PIRSF" id="PIRSF500064">
    <property type="entry name" value="GPAT"/>
    <property type="match status" value="1"/>
</dbReference>
<dbReference type="GO" id="GO:0004366">
    <property type="term" value="F:glycerol-3-phosphate O-acyltransferase activity"/>
    <property type="evidence" value="ECO:0007669"/>
    <property type="project" value="UniProtKB-EC"/>
</dbReference>
<sequence>MSHWQRLTRATLRAPLSLLVKSQSVPADPVQDLGLSLDRPLVYVLPFRSNTDLLTLRRDALKLGLPDPLTPIEINGQSMMRYAFLDNGPSLMNRQRDLPELTQAWLSQLLHAHQQDSELDVQLLPASVLWGRKPGHENKATPRLTAMNGLQKLWAILTQGRDCLVRLSRPVSIRYMADNHGTDDAIAQKLARVARIHFSRQQLAASGPQLPNRQALFRRLLNSKAIEKIVNEEAKRRDEPVEKVQKEAQAMMDEIAANFSYGLVRSGDRILGWLWNRLYKGINVSHAEQVRQLAQEGHEIVYVPCHRSHMDYLLLSYVLYHQGLVPPHIAAGINLNFFPAGPIFRRGGAFFIRRSFRGNKLYSTVFREYLAELFARGYSVEYFSEGGRSRTGRLLTAKTGMLAMTIQAMLRGLKRPVTLVPVYIGYEHVMEVQTYAKELRGKRKEKENVGQVLRTIRKLRNLGQGYVNFGEPIQLNQYLNQNVPNWYEAINPLEPQKPSWMTPTVNQLAGRMMTHINSAAALNGMSLCAMALLASGQRALSRQDLIAQVACYLDLAREVPYSAFSTMPNQSAEELVDSAIAMDKFVIEKDAIGEIISLTRHESILMTYYRNNIIHLFALPSLIAHIALQYQNLTRDELHEQIVAIYPLLKAELFMPFEQAQLPEIIDSILAELSRQQLLRCDNIHIQINRARLRSVQLLGRTIEETLQRYCISLTVLASRPEIAQSDLEQQSQMLAQRLSRLHGINAPEFFDKGVFAILVNTLHQEGYIDAEGQTQLNQVDGLLDILNQLISADMKLTIAAVAEHHDDEDASEKTDTSEASASNAIAEKAPDTEAKTKNEVEVKEAQETKAPSKPA</sequence>
<comment type="caution">
    <text evidence="17">The sequence shown here is derived from an EMBL/GenBank/DDBJ whole genome shotgun (WGS) entry which is preliminary data.</text>
</comment>
<dbReference type="PANTHER" id="PTHR12563:SF17">
    <property type="entry name" value="DIHYDROXYACETONE PHOSPHATE ACYLTRANSFERASE"/>
    <property type="match status" value="1"/>
</dbReference>
<dbReference type="InterPro" id="IPR002123">
    <property type="entry name" value="Plipid/glycerol_acylTrfase"/>
</dbReference>
<evidence type="ECO:0000256" key="10">
    <source>
        <dbReference type="ARBA" id="ARBA00023209"/>
    </source>
</evidence>
<comment type="pathway">
    <text evidence="2 14">Phospholipid metabolism; CDP-diacylglycerol biosynthesis; CDP-diacylglycerol from sn-glycerol 3-phosphate: step 1/3.</text>
</comment>
<dbReference type="SUPFAM" id="SSF69593">
    <property type="entry name" value="Glycerol-3-phosphate (1)-acyltransferase"/>
    <property type="match status" value="1"/>
</dbReference>
<evidence type="ECO:0000256" key="7">
    <source>
        <dbReference type="ARBA" id="ARBA00022475"/>
    </source>
</evidence>